<dbReference type="InterPro" id="IPR001737">
    <property type="entry name" value="KsgA/Erm"/>
</dbReference>
<dbReference type="GO" id="GO:0008168">
    <property type="term" value="F:methyltransferase activity"/>
    <property type="evidence" value="ECO:0007669"/>
    <property type="project" value="UniProtKB-KW"/>
</dbReference>
<dbReference type="OMA" id="RIWMNLP"/>
<evidence type="ECO:0000256" key="4">
    <source>
        <dbReference type="ARBA" id="ARBA00022884"/>
    </source>
</evidence>
<proteinExistence type="predicted"/>
<dbReference type="SUPFAM" id="SSF53335">
    <property type="entry name" value="S-adenosyl-L-methionine-dependent methyltransferases"/>
    <property type="match status" value="1"/>
</dbReference>
<name>A0A0M0KKY1_ALKHA</name>
<evidence type="ECO:0000256" key="1">
    <source>
        <dbReference type="ARBA" id="ARBA00022603"/>
    </source>
</evidence>
<dbReference type="RefSeq" id="WP_010898214.1">
    <property type="nucleotide sequence ID" value="NZ_CP040441.1"/>
</dbReference>
<sequence length="187" mass="21752">MKATLFVREFLLNPRTIGAILPSSDYLAEKMMASVCFEQAKYIIEYGPGTGVFTDKILRYRHPDTVVMIIEHNREFFCILNEKYQDEKNVIIINGSAEHIETYVKEHNIPFVDYIISGLPFASLPLHVSNAILNKARYLLGVKGKFITFQYTQTKVRLFTQFFNQMTVERVYRNLPPAFVFSCYNEK</sequence>
<dbReference type="GO" id="GO:0032259">
    <property type="term" value="P:methylation"/>
    <property type="evidence" value="ECO:0007669"/>
    <property type="project" value="UniProtKB-KW"/>
</dbReference>
<organism evidence="5">
    <name type="scientific">Halalkalibacterium halodurans</name>
    <name type="common">Bacillus halodurans</name>
    <dbReference type="NCBI Taxonomy" id="86665"/>
    <lineage>
        <taxon>Bacteria</taxon>
        <taxon>Bacillati</taxon>
        <taxon>Bacillota</taxon>
        <taxon>Bacilli</taxon>
        <taxon>Bacillales</taxon>
        <taxon>Bacillaceae</taxon>
        <taxon>Halalkalibacterium (ex Joshi et al. 2022)</taxon>
    </lineage>
</organism>
<dbReference type="EMBL" id="LILD01000001">
    <property type="protein sequence ID" value="KOO39058.1"/>
    <property type="molecule type" value="Genomic_DNA"/>
</dbReference>
<dbReference type="AlphaFoldDB" id="A0A0M0KKY1"/>
<dbReference type="GO" id="GO:0003723">
    <property type="term" value="F:RNA binding"/>
    <property type="evidence" value="ECO:0007669"/>
    <property type="project" value="UniProtKB-KW"/>
</dbReference>
<accession>A0A0M0KKY1</accession>
<dbReference type="Gene3D" id="3.40.50.150">
    <property type="entry name" value="Vaccinia Virus protein VP39"/>
    <property type="match status" value="1"/>
</dbReference>
<dbReference type="PATRIC" id="fig|136160.3.peg.2260"/>
<reference evidence="5" key="1">
    <citation type="submission" date="2015-08" db="EMBL/GenBank/DDBJ databases">
        <title>Complete DNA Sequence of Pseudomonas syringae pv. actinidiae, the Causal Agent of Kiwifruit Canker Disease.</title>
        <authorList>
            <person name="Rikkerink E.H.A."/>
            <person name="Fineran P.C."/>
        </authorList>
    </citation>
    <scope>NUCLEOTIDE SEQUENCE</scope>
    <source>
        <strain evidence="5">DSM 13666</strain>
    </source>
</reference>
<dbReference type="Pfam" id="PF00398">
    <property type="entry name" value="RrnaAD"/>
    <property type="match status" value="1"/>
</dbReference>
<dbReference type="GeneID" id="87597624"/>
<evidence type="ECO:0000256" key="2">
    <source>
        <dbReference type="ARBA" id="ARBA00022679"/>
    </source>
</evidence>
<evidence type="ECO:0000256" key="3">
    <source>
        <dbReference type="ARBA" id="ARBA00022691"/>
    </source>
</evidence>
<comment type="caution">
    <text evidence="5">The sequence shown here is derived from an EMBL/GenBank/DDBJ whole genome shotgun (WGS) entry which is preliminary data.</text>
</comment>
<evidence type="ECO:0000313" key="5">
    <source>
        <dbReference type="EMBL" id="KOO39058.1"/>
    </source>
</evidence>
<gene>
    <name evidence="5" type="ORF">AMD02_09485</name>
</gene>
<keyword evidence="1 5" id="KW-0489">Methyltransferase</keyword>
<dbReference type="InterPro" id="IPR029063">
    <property type="entry name" value="SAM-dependent_MTases_sf"/>
</dbReference>
<protein>
    <submittedName>
        <fullName evidence="5">SAM-dependent methyltransferase</fullName>
    </submittedName>
</protein>
<keyword evidence="2 5" id="KW-0808">Transferase</keyword>
<keyword evidence="3" id="KW-0949">S-adenosyl-L-methionine</keyword>
<keyword evidence="4" id="KW-0694">RNA-binding</keyword>